<sequence length="402" mass="45356">MNTQALSKIQNEFQDRDTLIGALNALEPVCAELLANMPAKETPASDIQLARRDLLKAHTALVDLTAEFENSLGLEFLSKAEAASVQEVVEVRKLATADYHRALKLENRLGRMAREFAPHLGKALLSKLAGLQGQAKEIRQGLFALYWALPDLGMTFSEWSALTVLQRREMRPAGRPALPLEAKIVEAQEKVDSLLMDCKVLSNGAIKNLEEALAGVKLSNRGRPAVSAIGKLERLVGRHKRDLERLNPADFPTAAQHLENPRIGDTYKMRAERIMGRIEEAQAQIREMEDDLEGVAVYRRQLEKLRARHRDLALMESRVIGAEMKQVLLEILKNEESQHQVIEKIHAMDPHATEANTHKVNPKETRDRIKRLELNGHLEESEVLVLNEIKRTMNESRTIRSR</sequence>
<keyword evidence="1" id="KW-0175">Coiled coil</keyword>
<name>A0AAD0PVZ9_PSEAV</name>
<protein>
    <submittedName>
        <fullName evidence="2">Uncharacterized protein</fullName>
    </submittedName>
</protein>
<accession>A0AAD0PVZ9</accession>
<organism evidence="2 3">
    <name type="scientific">Pseudomonas amygdali pv. lachrymans str. M301315</name>
    <dbReference type="NCBI Taxonomy" id="629260"/>
    <lineage>
        <taxon>Bacteria</taxon>
        <taxon>Pseudomonadati</taxon>
        <taxon>Pseudomonadota</taxon>
        <taxon>Gammaproteobacteria</taxon>
        <taxon>Pseudomonadales</taxon>
        <taxon>Pseudomonadaceae</taxon>
        <taxon>Pseudomonas</taxon>
        <taxon>Pseudomonas amygdali</taxon>
    </lineage>
</organism>
<evidence type="ECO:0000313" key="2">
    <source>
        <dbReference type="EMBL" id="AXH59770.1"/>
    </source>
</evidence>
<evidence type="ECO:0000313" key="3">
    <source>
        <dbReference type="Proteomes" id="UP000006426"/>
    </source>
</evidence>
<dbReference type="AlphaFoldDB" id="A0AAD0PVZ9"/>
<geneLocation type="plasmid" evidence="3">
    <name>pmppla107</name>
</geneLocation>
<gene>
    <name evidence="2" type="ORF">PLA107_031600</name>
</gene>
<feature type="coiled-coil region" evidence="1">
    <location>
        <begin position="271"/>
        <end position="298"/>
    </location>
</feature>
<dbReference type="GeneID" id="39474403"/>
<proteinExistence type="predicted"/>
<keyword evidence="2" id="KW-0614">Plasmid</keyword>
<dbReference type="Proteomes" id="UP000006426">
    <property type="component" value="Plasmid pmppla107"/>
</dbReference>
<evidence type="ECO:0000256" key="1">
    <source>
        <dbReference type="SAM" id="Coils"/>
    </source>
</evidence>
<dbReference type="RefSeq" id="WP_005741960.1">
    <property type="nucleotide sequence ID" value="NZ_CP031226.1"/>
</dbReference>
<reference evidence="2 3" key="1">
    <citation type="journal article" date="2011" name="PLoS Pathog.">
        <title>Dynamic evolution of pathogenicity revealed by sequencing and comparative genomics of 19 Pseudomonas syringae isolates.</title>
        <authorList>
            <person name="Baltrus D.A."/>
            <person name="Nishimura M.T."/>
            <person name="Romanchuk A."/>
            <person name="Chang J.H."/>
            <person name="Mukhtar M.S."/>
            <person name="Cherkis K."/>
            <person name="Roach J."/>
            <person name="Grant S.R."/>
            <person name="Jones C.D."/>
            <person name="Dangl J.L."/>
        </authorList>
    </citation>
    <scope>NUCLEOTIDE SEQUENCE [LARGE SCALE GENOMIC DNA]</scope>
    <source>
        <strain evidence="2 3">M301315</strain>
    </source>
</reference>
<dbReference type="EMBL" id="CP031226">
    <property type="protein sequence ID" value="AXH59770.1"/>
    <property type="molecule type" value="Genomic_DNA"/>
</dbReference>